<evidence type="ECO:0000313" key="2">
    <source>
        <dbReference type="Proteomes" id="UP001229421"/>
    </source>
</evidence>
<accession>A0AAD8KEU5</accession>
<proteinExistence type="predicted"/>
<evidence type="ECO:0000313" key="1">
    <source>
        <dbReference type="EMBL" id="KAK1420021.1"/>
    </source>
</evidence>
<comment type="caution">
    <text evidence="1">The sequence shown here is derived from an EMBL/GenBank/DDBJ whole genome shotgun (WGS) entry which is preliminary data.</text>
</comment>
<dbReference type="Proteomes" id="UP001229421">
    <property type="component" value="Unassembled WGS sequence"/>
</dbReference>
<keyword evidence="2" id="KW-1185">Reference proteome</keyword>
<name>A0AAD8KEU5_TARER</name>
<dbReference type="AlphaFoldDB" id="A0AAD8KEU5"/>
<protein>
    <submittedName>
        <fullName evidence="1">Uncharacterized protein</fullName>
    </submittedName>
</protein>
<reference evidence="1" key="1">
    <citation type="journal article" date="2023" name="bioRxiv">
        <title>Improved chromosome-level genome assembly for marigold (Tagetes erecta).</title>
        <authorList>
            <person name="Jiang F."/>
            <person name="Yuan L."/>
            <person name="Wang S."/>
            <person name="Wang H."/>
            <person name="Xu D."/>
            <person name="Wang A."/>
            <person name="Fan W."/>
        </authorList>
    </citation>
    <scope>NUCLEOTIDE SEQUENCE</scope>
    <source>
        <strain evidence="1">WSJ</strain>
        <tissue evidence="1">Leaf</tissue>
    </source>
</reference>
<organism evidence="1 2">
    <name type="scientific">Tagetes erecta</name>
    <name type="common">African marigold</name>
    <dbReference type="NCBI Taxonomy" id="13708"/>
    <lineage>
        <taxon>Eukaryota</taxon>
        <taxon>Viridiplantae</taxon>
        <taxon>Streptophyta</taxon>
        <taxon>Embryophyta</taxon>
        <taxon>Tracheophyta</taxon>
        <taxon>Spermatophyta</taxon>
        <taxon>Magnoliopsida</taxon>
        <taxon>eudicotyledons</taxon>
        <taxon>Gunneridae</taxon>
        <taxon>Pentapetalae</taxon>
        <taxon>asterids</taxon>
        <taxon>campanulids</taxon>
        <taxon>Asterales</taxon>
        <taxon>Asteraceae</taxon>
        <taxon>Asteroideae</taxon>
        <taxon>Heliantheae alliance</taxon>
        <taxon>Tageteae</taxon>
        <taxon>Tagetes</taxon>
    </lineage>
</organism>
<gene>
    <name evidence="1" type="ORF">QVD17_29530</name>
</gene>
<dbReference type="EMBL" id="JAUHHV010000007">
    <property type="protein sequence ID" value="KAK1420021.1"/>
    <property type="molecule type" value="Genomic_DNA"/>
</dbReference>
<sequence length="76" mass="8765">MQNRRLNVITIDSNVAAKEHVASEFRSTNELEQVNEPSYLWLFLTRMTRHFKVPRIGSSAPNNSLSCNEIIIFKNS</sequence>